<gene>
    <name evidence="1" type="ORF">LDC_1001</name>
</gene>
<comment type="caution">
    <text evidence="1">The sequence shown here is derived from an EMBL/GenBank/DDBJ whole genome shotgun (WGS) entry which is preliminary data.</text>
</comment>
<reference evidence="1" key="2">
    <citation type="journal article" date="2011" name="Microb. Ecol.">
        <title>Taxonomic and Functional Metagenomic Profiling of the Microbial Community in the Anoxic Sediment of a Sub-saline Shallow Lake (Laguna de Carrizo, Central Spain).</title>
        <authorList>
            <person name="Ferrer M."/>
            <person name="Guazzaroni M.E."/>
            <person name="Richter M."/>
            <person name="Garcia-Salamanca A."/>
            <person name="Yarza P."/>
            <person name="Suarez-Suarez A."/>
            <person name="Solano J."/>
            <person name="Alcaide M."/>
            <person name="van Dillewijn P."/>
            <person name="Molina-Henares M.A."/>
            <person name="Lopez-Cortes N."/>
            <person name="Al-Ramahi Y."/>
            <person name="Guerrero C."/>
            <person name="Acosta A."/>
            <person name="de Eugenio L.I."/>
            <person name="Martinez V."/>
            <person name="Marques S."/>
            <person name="Rojo F."/>
            <person name="Santero E."/>
            <person name="Genilloud O."/>
            <person name="Perez-Perez J."/>
            <person name="Rossello-Mora R."/>
            <person name="Ramos J.L."/>
        </authorList>
    </citation>
    <scope>NUCLEOTIDE SEQUENCE</scope>
</reference>
<dbReference type="EMBL" id="ADZX01000374">
    <property type="protein sequence ID" value="EFK96969.1"/>
    <property type="molecule type" value="Genomic_DNA"/>
</dbReference>
<organism evidence="1">
    <name type="scientific">sediment metagenome</name>
    <dbReference type="NCBI Taxonomy" id="749907"/>
    <lineage>
        <taxon>unclassified sequences</taxon>
        <taxon>metagenomes</taxon>
        <taxon>ecological metagenomes</taxon>
    </lineage>
</organism>
<feature type="non-terminal residue" evidence="1">
    <location>
        <position position="149"/>
    </location>
</feature>
<proteinExistence type="predicted"/>
<protein>
    <submittedName>
        <fullName evidence="1">Uncharacterized protein</fullName>
    </submittedName>
</protein>
<accession>D9PHK1</accession>
<dbReference type="AlphaFoldDB" id="D9PHK1"/>
<name>D9PHK1_9ZZZZ</name>
<sequence length="149" mass="16898">MIAADDIRLQHFNKDSSFSVGTLEFINYVQFSSYNDTFATRLNLGFDHPLVGLGWGEGNSVDLGVASACHLYMFPQRSIFYVDNLYALLTVYFNTVISPLLSFRLYPAYHLSAHWVDGHGSFESQKISNEMVYVTALVKPMPDPREFVI</sequence>
<reference evidence="1" key="1">
    <citation type="submission" date="2010-07" db="EMBL/GenBank/DDBJ databases">
        <authorList>
            <consortium name="CONSOLIDER consortium CSD2007-00005"/>
            <person name="Guazzaroni M.-E."/>
            <person name="Richter M."/>
            <person name="Garcia-Salamanca A."/>
            <person name="Yarza P."/>
            <person name="Ferrer M."/>
        </authorList>
    </citation>
    <scope>NUCLEOTIDE SEQUENCE</scope>
</reference>
<evidence type="ECO:0000313" key="1">
    <source>
        <dbReference type="EMBL" id="EFK96969.1"/>
    </source>
</evidence>